<evidence type="ECO:0000313" key="1">
    <source>
        <dbReference type="EMBL" id="XBX82805.1"/>
    </source>
</evidence>
<organism evidence="1">
    <name type="scientific">Agromyces sp. G08B096</name>
    <dbReference type="NCBI Taxonomy" id="3156399"/>
    <lineage>
        <taxon>Bacteria</taxon>
        <taxon>Bacillati</taxon>
        <taxon>Actinomycetota</taxon>
        <taxon>Actinomycetes</taxon>
        <taxon>Micrococcales</taxon>
        <taxon>Microbacteriaceae</taxon>
        <taxon>Agromyces</taxon>
    </lineage>
</organism>
<dbReference type="AlphaFoldDB" id="A0AAU7WA92"/>
<sequence length="266" mass="29210">MRWQSDVSRGDWVRERMADRFGHLAQILPTGFPAYVRVFHPLDARRPVGVTWREVAYGRRPTAWEHRPASWREVADEVGATWHPLVQWQRIPEAAPADNVRDGGVPARAGWRADAPEAGRLDAAHLSALAVVLARHTATPERGSAAVWEGWGDSFRRLDPAAATGPRLRLPGRAHLLFDAGIAEFEASDWPSRAPWVREGEPRPVSPSLIWPEDRAWVLATEVDFDSTVIGGSPALVADVVAATGVEAAPIPDDADLSSDGDRVNR</sequence>
<protein>
    <submittedName>
        <fullName evidence="1">Uncharacterized protein</fullName>
    </submittedName>
</protein>
<dbReference type="EMBL" id="CP158374">
    <property type="protein sequence ID" value="XBX82805.1"/>
    <property type="molecule type" value="Genomic_DNA"/>
</dbReference>
<dbReference type="RefSeq" id="WP_350348821.1">
    <property type="nucleotide sequence ID" value="NZ_CP158374.1"/>
</dbReference>
<proteinExistence type="predicted"/>
<accession>A0AAU7WA92</accession>
<name>A0AAU7WA92_9MICO</name>
<gene>
    <name evidence="1" type="ORF">ABIQ69_02480</name>
</gene>
<reference evidence="1" key="1">
    <citation type="submission" date="2024-05" db="EMBL/GenBank/DDBJ databases">
        <authorList>
            <person name="Yu L."/>
        </authorList>
    </citation>
    <scope>NUCLEOTIDE SEQUENCE</scope>
    <source>
        <strain evidence="1">G08B096</strain>
    </source>
</reference>